<keyword evidence="3" id="KW-1185">Reference proteome</keyword>
<comment type="caution">
    <text evidence="2">The sequence shown here is derived from an EMBL/GenBank/DDBJ whole genome shotgun (WGS) entry which is preliminary data.</text>
</comment>
<feature type="region of interest" description="Disordered" evidence="1">
    <location>
        <begin position="1"/>
        <end position="119"/>
    </location>
</feature>
<dbReference type="Proteomes" id="UP000029964">
    <property type="component" value="Unassembled WGS sequence"/>
</dbReference>
<dbReference type="EMBL" id="JPKY01000013">
    <property type="protein sequence ID" value="KFH47026.1"/>
    <property type="molecule type" value="Genomic_DNA"/>
</dbReference>
<evidence type="ECO:0000256" key="1">
    <source>
        <dbReference type="SAM" id="MobiDB-lite"/>
    </source>
</evidence>
<gene>
    <name evidence="2" type="ORF">ACRE_020700</name>
</gene>
<dbReference type="HOGENOM" id="CLU_976499_0_0_1"/>
<feature type="compositionally biased region" description="Basic and acidic residues" evidence="1">
    <location>
        <begin position="74"/>
        <end position="83"/>
    </location>
</feature>
<dbReference type="AlphaFoldDB" id="A0A086TCE4"/>
<organism evidence="2 3">
    <name type="scientific">Hapsidospora chrysogenum (strain ATCC 11550 / CBS 779.69 / DSM 880 / IAM 14645 / JCM 23072 / IMI 49137)</name>
    <name type="common">Acremonium chrysogenum</name>
    <dbReference type="NCBI Taxonomy" id="857340"/>
    <lineage>
        <taxon>Eukaryota</taxon>
        <taxon>Fungi</taxon>
        <taxon>Dikarya</taxon>
        <taxon>Ascomycota</taxon>
        <taxon>Pezizomycotina</taxon>
        <taxon>Sordariomycetes</taxon>
        <taxon>Hypocreomycetidae</taxon>
        <taxon>Hypocreales</taxon>
        <taxon>Bionectriaceae</taxon>
        <taxon>Hapsidospora</taxon>
    </lineage>
</organism>
<accession>A0A086TCE4</accession>
<protein>
    <submittedName>
        <fullName evidence="2">Uncharacterized protein</fullName>
    </submittedName>
</protein>
<evidence type="ECO:0000313" key="2">
    <source>
        <dbReference type="EMBL" id="KFH47026.1"/>
    </source>
</evidence>
<evidence type="ECO:0000313" key="3">
    <source>
        <dbReference type="Proteomes" id="UP000029964"/>
    </source>
</evidence>
<name>A0A086TCE4_HAPC1</name>
<sequence length="285" mass="32032">MMPSSTPNPIVVSELRSSQDNYLIEDHSGPESGDSMDFPIFSSAYLPPRSNCSPRIMPHGSQEIPAFSPSSSEEGEHPDHQTNAEEQLQQERDEEEDTIYQGGPVQFPPTPLYSHDNAPPSTQEFIFALDNDCSACSMPFPLRDNHHSTVFSPYYPVYVATFTTPHTSDPARPSHKLFIHTHPHSVPYRGIYLYVSAEDQRFHAHPGSDPVSVAGYLGLEHFGRIRSGPEPIRLFRDQCQGLYVPSMGFPGWTPRNFHEADWVDQALLMGERLGMLELDGDLYDE</sequence>
<reference evidence="3" key="1">
    <citation type="journal article" date="2014" name="Genome Announc.">
        <title>Genome sequence and annotation of Acremonium chrysogenum, producer of the beta-lactam antibiotic cephalosporin C.</title>
        <authorList>
            <person name="Terfehr D."/>
            <person name="Dahlmann T.A."/>
            <person name="Specht T."/>
            <person name="Zadra I."/>
            <person name="Kuernsteiner H."/>
            <person name="Kueck U."/>
        </authorList>
    </citation>
    <scope>NUCLEOTIDE SEQUENCE [LARGE SCALE GENOMIC DNA]</scope>
    <source>
        <strain evidence="3">ATCC 11550 / CBS 779.69 / DSM 880 / IAM 14645 / JCM 23072 / IMI 49137</strain>
    </source>
</reference>
<proteinExistence type="predicted"/>